<dbReference type="InterPro" id="IPR002931">
    <property type="entry name" value="Transglutaminase-like"/>
</dbReference>
<dbReference type="Pfam" id="PF01841">
    <property type="entry name" value="Transglut_core"/>
    <property type="match status" value="1"/>
</dbReference>
<evidence type="ECO:0000313" key="3">
    <source>
        <dbReference type="Proteomes" id="UP000825933"/>
    </source>
</evidence>
<dbReference type="InterPro" id="IPR018975">
    <property type="entry name" value="Pseudomurein-binding_repeat"/>
</dbReference>
<organism evidence="2 3">
    <name type="scientific">Methanobacterium spitsbergense</name>
    <dbReference type="NCBI Taxonomy" id="2874285"/>
    <lineage>
        <taxon>Archaea</taxon>
        <taxon>Methanobacteriati</taxon>
        <taxon>Methanobacteriota</taxon>
        <taxon>Methanomada group</taxon>
        <taxon>Methanobacteria</taxon>
        <taxon>Methanobacteriales</taxon>
        <taxon>Methanobacteriaceae</taxon>
        <taxon>Methanobacterium</taxon>
    </lineage>
</organism>
<dbReference type="AlphaFoldDB" id="A0A8T5UZI8"/>
<keyword evidence="3" id="KW-1185">Reference proteome</keyword>
<dbReference type="Gene3D" id="3.10.620.30">
    <property type="match status" value="1"/>
</dbReference>
<evidence type="ECO:0000313" key="2">
    <source>
        <dbReference type="EMBL" id="MBZ2166580.1"/>
    </source>
</evidence>
<dbReference type="PANTHER" id="PTHR33490">
    <property type="entry name" value="BLR5614 PROTEIN-RELATED"/>
    <property type="match status" value="1"/>
</dbReference>
<dbReference type="Proteomes" id="UP000825933">
    <property type="component" value="Unassembled WGS sequence"/>
</dbReference>
<name>A0A8T5UZI8_9EURY</name>
<feature type="domain" description="Transglutaminase-like" evidence="1">
    <location>
        <begin position="227"/>
        <end position="288"/>
    </location>
</feature>
<dbReference type="Pfam" id="PF09373">
    <property type="entry name" value="PMBR"/>
    <property type="match status" value="2"/>
</dbReference>
<dbReference type="InterPro" id="IPR038765">
    <property type="entry name" value="Papain-like_cys_pep_sf"/>
</dbReference>
<evidence type="ECO:0000259" key="1">
    <source>
        <dbReference type="SMART" id="SM00460"/>
    </source>
</evidence>
<protein>
    <submittedName>
        <fullName evidence="2">Transglutaminase domain-containing protein</fullName>
    </submittedName>
</protein>
<sequence length="315" mass="34457">MSTNVISSDNLSDNISSSNYSADKAKSTLNTSVKIATTNATKELKINSTMAAGAPVVVNGLTLAQLKDGVSRVQTFFNKNKRLPKYVSFGTRQISITTFQKNIATQGLKINTVIVNGLTVAQMKEGISRVQAFYNKYGRLPSTVSYGTRKISIATFQKNIATQGLKINTVIVKPKPVIDTSSVAALAKSLTAGSTSTYSSAVALFNWVRNNISYSFYYNTKYGASGTLKNRTGNCCDYSNLLVALARNAGITARYVHGTCQFSSGTWYGHVWTQLYVNGKWYNADAISTRNSFGVINNWNTATYKLHNYYTSLPF</sequence>
<dbReference type="PANTHER" id="PTHR33490:SF3">
    <property type="entry name" value="CONSERVED INTEGRAL MEMBRANE PROTEIN"/>
    <property type="match status" value="1"/>
</dbReference>
<dbReference type="EMBL" id="JAIOUQ010000013">
    <property type="protein sequence ID" value="MBZ2166580.1"/>
    <property type="molecule type" value="Genomic_DNA"/>
</dbReference>
<proteinExistence type="predicted"/>
<gene>
    <name evidence="2" type="ORF">K8N75_11080</name>
</gene>
<dbReference type="SUPFAM" id="SSF54001">
    <property type="entry name" value="Cysteine proteinases"/>
    <property type="match status" value="1"/>
</dbReference>
<dbReference type="SMART" id="SM00460">
    <property type="entry name" value="TGc"/>
    <property type="match status" value="1"/>
</dbReference>
<comment type="caution">
    <text evidence="2">The sequence shown here is derived from an EMBL/GenBank/DDBJ whole genome shotgun (WGS) entry which is preliminary data.</text>
</comment>
<accession>A0A8T5UZI8</accession>
<reference evidence="3" key="1">
    <citation type="journal article" date="2022" name="Microbiol. Resour. Announc.">
        <title>Draft Genome Sequence of a Methanogenic Archaeon from West Spitsbergen Permafrost.</title>
        <authorList>
            <person name="Trubitsyn V."/>
            <person name="Rivkina E."/>
            <person name="Shcherbakova V."/>
        </authorList>
    </citation>
    <scope>NUCLEOTIDE SEQUENCE [LARGE SCALE GENOMIC DNA]</scope>
    <source>
        <strain evidence="3">VT</strain>
    </source>
</reference>